<reference evidence="2" key="1">
    <citation type="submission" date="2020-05" db="EMBL/GenBank/DDBJ databases">
        <authorList>
            <person name="Chiriac C."/>
            <person name="Salcher M."/>
            <person name="Ghai R."/>
            <person name="Kavagutti S V."/>
        </authorList>
    </citation>
    <scope>NUCLEOTIDE SEQUENCE</scope>
</reference>
<dbReference type="InterPro" id="IPR025714">
    <property type="entry name" value="Methyltranfer_dom"/>
</dbReference>
<protein>
    <submittedName>
        <fullName evidence="2">Unannotated protein</fullName>
    </submittedName>
</protein>
<dbReference type="PANTHER" id="PTHR43591:SF24">
    <property type="entry name" value="2-METHOXY-6-POLYPRENYL-1,4-BENZOQUINOL METHYLASE, MITOCHONDRIAL"/>
    <property type="match status" value="1"/>
</dbReference>
<dbReference type="Gene3D" id="3.40.50.150">
    <property type="entry name" value="Vaccinia Virus protein VP39"/>
    <property type="match status" value="1"/>
</dbReference>
<name>A0A6J7Q8L6_9ZZZZ</name>
<feature type="domain" description="Methyltransferase" evidence="1">
    <location>
        <begin position="36"/>
        <end position="186"/>
    </location>
</feature>
<dbReference type="SUPFAM" id="SSF53335">
    <property type="entry name" value="S-adenosyl-L-methionine-dependent methyltransferases"/>
    <property type="match status" value="1"/>
</dbReference>
<dbReference type="EMBL" id="CAFBOZ010000198">
    <property type="protein sequence ID" value="CAB5013265.1"/>
    <property type="molecule type" value="Genomic_DNA"/>
</dbReference>
<accession>A0A6J7Q8L6</accession>
<gene>
    <name evidence="2" type="ORF">UFOPK3992_01330</name>
</gene>
<dbReference type="Pfam" id="PF13847">
    <property type="entry name" value="Methyltransf_31"/>
    <property type="match status" value="1"/>
</dbReference>
<organism evidence="2">
    <name type="scientific">freshwater metagenome</name>
    <dbReference type="NCBI Taxonomy" id="449393"/>
    <lineage>
        <taxon>unclassified sequences</taxon>
        <taxon>metagenomes</taxon>
        <taxon>ecological metagenomes</taxon>
    </lineage>
</organism>
<dbReference type="InterPro" id="IPR029063">
    <property type="entry name" value="SAM-dependent_MTases_sf"/>
</dbReference>
<sequence>MPDDRYSHGHHESVLRSHTWRTAENSAGFLLPHLRPGQHLLDVGCGPGTISIDLANVVAPGRVTGIDLSADVIEGARAQLTDGPGNVTFEVDDVYDLSFPDASFDVVYAHQLLQHLSNPVAALRQMRRVLRPGGLLAVRDSDYGAFTWWPADPRLDRWNEVYHALTRRNGANADAGRQLHTWVAEAGFNDGAVSTSTWTFRTAEERRWFGDVWADRVRQSEFARQTLEDGLATTAELDEFADAFLRWADDDQGLFILMHGEVLAHR</sequence>
<evidence type="ECO:0000313" key="2">
    <source>
        <dbReference type="EMBL" id="CAB5013265.1"/>
    </source>
</evidence>
<evidence type="ECO:0000259" key="1">
    <source>
        <dbReference type="Pfam" id="PF13847"/>
    </source>
</evidence>
<dbReference type="PANTHER" id="PTHR43591">
    <property type="entry name" value="METHYLTRANSFERASE"/>
    <property type="match status" value="1"/>
</dbReference>
<dbReference type="AlphaFoldDB" id="A0A6J7Q8L6"/>
<proteinExistence type="predicted"/>
<dbReference type="CDD" id="cd02440">
    <property type="entry name" value="AdoMet_MTases"/>
    <property type="match status" value="1"/>
</dbReference>
<dbReference type="GO" id="GO:0008168">
    <property type="term" value="F:methyltransferase activity"/>
    <property type="evidence" value="ECO:0007669"/>
    <property type="project" value="TreeGrafter"/>
</dbReference>